<feature type="compositionally biased region" description="Low complexity" evidence="1">
    <location>
        <begin position="71"/>
        <end position="80"/>
    </location>
</feature>
<dbReference type="EMBL" id="BAABHC010000003">
    <property type="protein sequence ID" value="GAA4426118.1"/>
    <property type="molecule type" value="Genomic_DNA"/>
</dbReference>
<evidence type="ECO:0008006" key="5">
    <source>
        <dbReference type="Google" id="ProtNLM"/>
    </source>
</evidence>
<feature type="region of interest" description="Disordered" evidence="1">
    <location>
        <begin position="22"/>
        <end position="97"/>
    </location>
</feature>
<keyword evidence="4" id="KW-1185">Reference proteome</keyword>
<evidence type="ECO:0000256" key="2">
    <source>
        <dbReference type="SAM" id="SignalP"/>
    </source>
</evidence>
<gene>
    <name evidence="3" type="ORF">GCM10023188_07840</name>
</gene>
<proteinExistence type="predicted"/>
<reference evidence="4" key="1">
    <citation type="journal article" date="2019" name="Int. J. Syst. Evol. Microbiol.">
        <title>The Global Catalogue of Microorganisms (GCM) 10K type strain sequencing project: providing services to taxonomists for standard genome sequencing and annotation.</title>
        <authorList>
            <consortium name="The Broad Institute Genomics Platform"/>
            <consortium name="The Broad Institute Genome Sequencing Center for Infectious Disease"/>
            <person name="Wu L."/>
            <person name="Ma J."/>
        </authorList>
    </citation>
    <scope>NUCLEOTIDE SEQUENCE [LARGE SCALE GENOMIC DNA]</scope>
    <source>
        <strain evidence="4">JCM 17926</strain>
    </source>
</reference>
<dbReference type="PROSITE" id="PS51257">
    <property type="entry name" value="PROKAR_LIPOPROTEIN"/>
    <property type="match status" value="1"/>
</dbReference>
<feature type="signal peptide" evidence="2">
    <location>
        <begin position="1"/>
        <end position="24"/>
    </location>
</feature>
<name>A0ABP8LAP6_9BACT</name>
<evidence type="ECO:0000256" key="1">
    <source>
        <dbReference type="SAM" id="MobiDB-lite"/>
    </source>
</evidence>
<accession>A0ABP8LAP6</accession>
<evidence type="ECO:0000313" key="4">
    <source>
        <dbReference type="Proteomes" id="UP001500552"/>
    </source>
</evidence>
<feature type="chain" id="PRO_5045828229" description="Secreted protein" evidence="2">
    <location>
        <begin position="25"/>
        <end position="97"/>
    </location>
</feature>
<sequence>MKQMKKTYAILLSGAMLMSAGLTGCSSENTTGVDTETNANEVDGQLNDPDEGPVTEENVSPLDTANGGAGADMNGNSNSGTGDETNRTTTPGTDSGN</sequence>
<organism evidence="3 4">
    <name type="scientific">Pontibacter saemangeumensis</name>
    <dbReference type="NCBI Taxonomy" id="1084525"/>
    <lineage>
        <taxon>Bacteria</taxon>
        <taxon>Pseudomonadati</taxon>
        <taxon>Bacteroidota</taxon>
        <taxon>Cytophagia</taxon>
        <taxon>Cytophagales</taxon>
        <taxon>Hymenobacteraceae</taxon>
        <taxon>Pontibacter</taxon>
    </lineage>
</organism>
<protein>
    <recommendedName>
        <fullName evidence="5">Secreted protein</fullName>
    </recommendedName>
</protein>
<feature type="compositionally biased region" description="Polar residues" evidence="1">
    <location>
        <begin position="24"/>
        <end position="40"/>
    </location>
</feature>
<keyword evidence="2" id="KW-0732">Signal</keyword>
<evidence type="ECO:0000313" key="3">
    <source>
        <dbReference type="EMBL" id="GAA4426118.1"/>
    </source>
</evidence>
<comment type="caution">
    <text evidence="3">The sequence shown here is derived from an EMBL/GenBank/DDBJ whole genome shotgun (WGS) entry which is preliminary data.</text>
</comment>
<feature type="compositionally biased region" description="Polar residues" evidence="1">
    <location>
        <begin position="81"/>
        <end position="97"/>
    </location>
</feature>
<dbReference type="Proteomes" id="UP001500552">
    <property type="component" value="Unassembled WGS sequence"/>
</dbReference>